<keyword evidence="4" id="KW-1185">Reference proteome</keyword>
<accession>A0A550BT92</accession>
<proteinExistence type="predicted"/>
<feature type="transmembrane region" description="Helical" evidence="2">
    <location>
        <begin position="30"/>
        <end position="47"/>
    </location>
</feature>
<keyword evidence="2" id="KW-0812">Transmembrane</keyword>
<sequence>MARRPRKGRRDAVFIEYNAARTRRFVSQNLSYIIIFSALIADARALWAQIARQSRTLEDAAAEYRRRYGRNPPKGFDKCGHSQGQRLVMVDEFDGLVDDLEPSWRSQARSSRIEHCSGVILGEQLARRALQMIRPTWPPPPNPPPRSGASGTHGGEPASPQTPPPNLLRHTQHLLPPPLTTSIPARPQLSSI</sequence>
<organism evidence="3 4">
    <name type="scientific">Schizophyllum amplum</name>
    <dbReference type="NCBI Taxonomy" id="97359"/>
    <lineage>
        <taxon>Eukaryota</taxon>
        <taxon>Fungi</taxon>
        <taxon>Dikarya</taxon>
        <taxon>Basidiomycota</taxon>
        <taxon>Agaricomycotina</taxon>
        <taxon>Agaricomycetes</taxon>
        <taxon>Agaricomycetidae</taxon>
        <taxon>Agaricales</taxon>
        <taxon>Schizophyllaceae</taxon>
        <taxon>Schizophyllum</taxon>
    </lineage>
</organism>
<feature type="compositionally biased region" description="Polar residues" evidence="1">
    <location>
        <begin position="180"/>
        <end position="192"/>
    </location>
</feature>
<evidence type="ECO:0000256" key="2">
    <source>
        <dbReference type="SAM" id="Phobius"/>
    </source>
</evidence>
<dbReference type="OrthoDB" id="3041042at2759"/>
<reference evidence="3 4" key="1">
    <citation type="journal article" date="2019" name="New Phytol.">
        <title>Comparative genomics reveals unique wood-decay strategies and fruiting body development in the Schizophyllaceae.</title>
        <authorList>
            <person name="Almasi E."/>
            <person name="Sahu N."/>
            <person name="Krizsan K."/>
            <person name="Balint B."/>
            <person name="Kovacs G.M."/>
            <person name="Kiss B."/>
            <person name="Cseklye J."/>
            <person name="Drula E."/>
            <person name="Henrissat B."/>
            <person name="Nagy I."/>
            <person name="Chovatia M."/>
            <person name="Adam C."/>
            <person name="LaButti K."/>
            <person name="Lipzen A."/>
            <person name="Riley R."/>
            <person name="Grigoriev I.V."/>
            <person name="Nagy L.G."/>
        </authorList>
    </citation>
    <scope>NUCLEOTIDE SEQUENCE [LARGE SCALE GENOMIC DNA]</scope>
    <source>
        <strain evidence="3 4">NL-1724</strain>
    </source>
</reference>
<dbReference type="AlphaFoldDB" id="A0A550BT92"/>
<keyword evidence="2" id="KW-1133">Transmembrane helix</keyword>
<name>A0A550BT92_9AGAR</name>
<keyword evidence="2" id="KW-0472">Membrane</keyword>
<feature type="region of interest" description="Disordered" evidence="1">
    <location>
        <begin position="134"/>
        <end position="192"/>
    </location>
</feature>
<dbReference type="EMBL" id="VDMD01000098">
    <property type="protein sequence ID" value="TRM55759.1"/>
    <property type="molecule type" value="Genomic_DNA"/>
</dbReference>
<evidence type="ECO:0000313" key="4">
    <source>
        <dbReference type="Proteomes" id="UP000320762"/>
    </source>
</evidence>
<comment type="caution">
    <text evidence="3">The sequence shown here is derived from an EMBL/GenBank/DDBJ whole genome shotgun (WGS) entry which is preliminary data.</text>
</comment>
<gene>
    <name evidence="3" type="ORF">BD626DRAFT_522889</name>
</gene>
<evidence type="ECO:0000256" key="1">
    <source>
        <dbReference type="SAM" id="MobiDB-lite"/>
    </source>
</evidence>
<feature type="compositionally biased region" description="Pro residues" evidence="1">
    <location>
        <begin position="136"/>
        <end position="146"/>
    </location>
</feature>
<evidence type="ECO:0000313" key="3">
    <source>
        <dbReference type="EMBL" id="TRM55759.1"/>
    </source>
</evidence>
<protein>
    <submittedName>
        <fullName evidence="3">Uncharacterized protein</fullName>
    </submittedName>
</protein>
<dbReference type="Proteomes" id="UP000320762">
    <property type="component" value="Unassembled WGS sequence"/>
</dbReference>